<keyword evidence="2" id="KW-1185">Reference proteome</keyword>
<gene>
    <name evidence="1" type="ORF">LCL61_17790</name>
</gene>
<proteinExistence type="predicted"/>
<reference evidence="1" key="1">
    <citation type="submission" date="2023-10" db="EMBL/GenBank/DDBJ databases">
        <title>Whole genome sequencing of actinobacterial strain Amycolatopsis sp. (BCA-696) identifies the underlying plant growth-promoting genes.</title>
        <authorList>
            <person name="Gandham P."/>
            <person name="Vadla N."/>
            <person name="Saji A."/>
            <person name="Srinivas V."/>
            <person name="Ruperao P."/>
            <person name="Selvanayagam S."/>
            <person name="Saxena R.K."/>
            <person name="Rathore A."/>
            <person name="Gopalakrishnan S."/>
            <person name="Thakur V."/>
        </authorList>
    </citation>
    <scope>NUCLEOTIDE SEQUENCE</scope>
    <source>
        <strain evidence="1">BCA-696</strain>
    </source>
</reference>
<accession>A0ACD5BD84</accession>
<protein>
    <submittedName>
        <fullName evidence="1">Uncharacterized protein</fullName>
    </submittedName>
</protein>
<dbReference type="EMBL" id="CP150484">
    <property type="protein sequence ID" value="WYW17404.1"/>
    <property type="molecule type" value="Genomic_DNA"/>
</dbReference>
<evidence type="ECO:0000313" key="1">
    <source>
        <dbReference type="EMBL" id="WYW17404.1"/>
    </source>
</evidence>
<sequence>MGVRVVVLAAKEPSVAQIRGKGAQRVEIALASGEVVDVRREDTDQAGLVDPGVRPVEDSGAASAAIVRRCGLFVIPRSMSLMARTLTPAQGGVRHDRITPSRPAGST</sequence>
<evidence type="ECO:0000313" key="2">
    <source>
        <dbReference type="Proteomes" id="UP001456344"/>
    </source>
</evidence>
<dbReference type="Proteomes" id="UP001456344">
    <property type="component" value="Chromosome"/>
</dbReference>
<name>A0ACD5BD84_9PSEU</name>
<organism evidence="1 2">
    <name type="scientific">Amycolatopsis coloradensis</name>
    <dbReference type="NCBI Taxonomy" id="76021"/>
    <lineage>
        <taxon>Bacteria</taxon>
        <taxon>Bacillati</taxon>
        <taxon>Actinomycetota</taxon>
        <taxon>Actinomycetes</taxon>
        <taxon>Pseudonocardiales</taxon>
        <taxon>Pseudonocardiaceae</taxon>
        <taxon>Amycolatopsis</taxon>
    </lineage>
</organism>